<dbReference type="Gene3D" id="2.60.260.20">
    <property type="entry name" value="Urease metallochaperone UreE, N-terminal domain"/>
    <property type="match status" value="2"/>
</dbReference>
<dbReference type="InterPro" id="IPR051339">
    <property type="entry name" value="DnaJ_subfamily_B"/>
</dbReference>
<dbReference type="EMBL" id="JXXN02015769">
    <property type="protein sequence ID" value="THD18183.1"/>
    <property type="molecule type" value="Genomic_DNA"/>
</dbReference>
<protein>
    <submittedName>
        <fullName evidence="4">DnaJ subfamily B member 4</fullName>
    </submittedName>
</protein>
<dbReference type="Pfam" id="PF01556">
    <property type="entry name" value="DnaJ_C"/>
    <property type="match status" value="1"/>
</dbReference>
<dbReference type="GO" id="GO:0006457">
    <property type="term" value="P:protein folding"/>
    <property type="evidence" value="ECO:0007669"/>
    <property type="project" value="InterPro"/>
</dbReference>
<evidence type="ECO:0000256" key="1">
    <source>
        <dbReference type="ARBA" id="ARBA00023186"/>
    </source>
</evidence>
<keyword evidence="5" id="KW-1185">Reference proteome</keyword>
<dbReference type="SUPFAM" id="SSF49493">
    <property type="entry name" value="HSP40/DnaJ peptide-binding domain"/>
    <property type="match status" value="2"/>
</dbReference>
<name>A0A4E0QTM3_FASHE</name>
<dbReference type="CDD" id="cd10747">
    <property type="entry name" value="DnaJ_C"/>
    <property type="match status" value="1"/>
</dbReference>
<dbReference type="InterPro" id="IPR008971">
    <property type="entry name" value="HSP40/DnaJ_pept-bd"/>
</dbReference>
<gene>
    <name evidence="4" type="ORF">D915_010777</name>
</gene>
<accession>A0A4E0QTM3</accession>
<comment type="caution">
    <text evidence="4">The sequence shown here is derived from an EMBL/GenBank/DDBJ whole genome shotgun (WGS) entry which is preliminary data.</text>
</comment>
<evidence type="ECO:0000313" key="4">
    <source>
        <dbReference type="EMBL" id="THD18183.1"/>
    </source>
</evidence>
<reference evidence="4" key="1">
    <citation type="submission" date="2019-03" db="EMBL/GenBank/DDBJ databases">
        <title>Improved annotation for the trematode Fasciola hepatica.</title>
        <authorList>
            <person name="Choi Y.-J."/>
            <person name="Martin J."/>
            <person name="Mitreva M."/>
        </authorList>
    </citation>
    <scope>NUCLEOTIDE SEQUENCE [LARGE SCALE GENOMIC DNA]</scope>
</reference>
<dbReference type="FunFam" id="2.60.260.20:FF:000006">
    <property type="entry name" value="DnaJ subfamily B member 13"/>
    <property type="match status" value="1"/>
</dbReference>
<proteinExistence type="predicted"/>
<evidence type="ECO:0000259" key="3">
    <source>
        <dbReference type="Pfam" id="PF01556"/>
    </source>
</evidence>
<organism evidence="4 5">
    <name type="scientific">Fasciola hepatica</name>
    <name type="common">Liver fluke</name>
    <dbReference type="NCBI Taxonomy" id="6192"/>
    <lineage>
        <taxon>Eukaryota</taxon>
        <taxon>Metazoa</taxon>
        <taxon>Spiralia</taxon>
        <taxon>Lophotrochozoa</taxon>
        <taxon>Platyhelminthes</taxon>
        <taxon>Trematoda</taxon>
        <taxon>Digenea</taxon>
        <taxon>Plagiorchiida</taxon>
        <taxon>Echinostomata</taxon>
        <taxon>Echinostomatoidea</taxon>
        <taxon>Fasciolidae</taxon>
        <taxon>Fasciola</taxon>
    </lineage>
</organism>
<feature type="region of interest" description="Disordered" evidence="2">
    <location>
        <begin position="1"/>
        <end position="20"/>
    </location>
</feature>
<dbReference type="GO" id="GO:0005829">
    <property type="term" value="C:cytosol"/>
    <property type="evidence" value="ECO:0007669"/>
    <property type="project" value="TreeGrafter"/>
</dbReference>
<sequence length="197" mass="22221">MRHMGSGGGRRRTQDPPINHDLSVSLLDVLNGTVKKMRITRHRLNPDGRTTRLEEKMLEIEVKKGWKEGTRITFQREGDENPNGNIPADVIFTVKDRTHKHFKREGADVRYIARISLKKALCGGTITVPTIDERQVTLTLNEVVKPRGTRRISGQGLPYVKEPNRRGDIIVEFQIIFPDSLAPSQKAALANILPDNV</sequence>
<evidence type="ECO:0000313" key="5">
    <source>
        <dbReference type="Proteomes" id="UP000230066"/>
    </source>
</evidence>
<dbReference type="FunFam" id="2.60.260.20:FF:000002">
    <property type="entry name" value="Dnaj homolog subfamily b member"/>
    <property type="match status" value="1"/>
</dbReference>
<dbReference type="GO" id="GO:0000122">
    <property type="term" value="P:negative regulation of transcription by RNA polymerase II"/>
    <property type="evidence" value="ECO:0007669"/>
    <property type="project" value="TreeGrafter"/>
</dbReference>
<feature type="domain" description="Chaperone DnaJ C-terminal" evidence="3">
    <location>
        <begin position="18"/>
        <end position="178"/>
    </location>
</feature>
<evidence type="ECO:0000256" key="2">
    <source>
        <dbReference type="SAM" id="MobiDB-lite"/>
    </source>
</evidence>
<dbReference type="InterPro" id="IPR002939">
    <property type="entry name" value="DnaJ_C"/>
</dbReference>
<dbReference type="GO" id="GO:0051087">
    <property type="term" value="F:protein-folding chaperone binding"/>
    <property type="evidence" value="ECO:0007669"/>
    <property type="project" value="TreeGrafter"/>
</dbReference>
<dbReference type="GO" id="GO:0051082">
    <property type="term" value="F:unfolded protein binding"/>
    <property type="evidence" value="ECO:0007669"/>
    <property type="project" value="InterPro"/>
</dbReference>
<dbReference type="Proteomes" id="UP000230066">
    <property type="component" value="Unassembled WGS sequence"/>
</dbReference>
<keyword evidence="1" id="KW-0143">Chaperone</keyword>
<dbReference type="AlphaFoldDB" id="A0A4E0QTM3"/>
<dbReference type="PANTHER" id="PTHR24078:SF571">
    <property type="entry name" value="J DOMAIN-CONTAINING PROTEIN"/>
    <property type="match status" value="1"/>
</dbReference>
<dbReference type="PANTHER" id="PTHR24078">
    <property type="entry name" value="DNAJ HOMOLOG SUBFAMILY C MEMBER"/>
    <property type="match status" value="1"/>
</dbReference>